<dbReference type="AlphaFoldDB" id="A0A7W6J900"/>
<dbReference type="Pfam" id="PF13844">
    <property type="entry name" value="Glyco_transf_41"/>
    <property type="match status" value="2"/>
</dbReference>
<keyword evidence="3" id="KW-0677">Repeat</keyword>
<reference evidence="6 7" key="1">
    <citation type="submission" date="2020-08" db="EMBL/GenBank/DDBJ databases">
        <title>Genomic Encyclopedia of Type Strains, Phase IV (KMG-IV): sequencing the most valuable type-strain genomes for metagenomic binning, comparative biology and taxonomic classification.</title>
        <authorList>
            <person name="Goeker M."/>
        </authorList>
    </citation>
    <scope>NUCLEOTIDE SEQUENCE [LARGE SCALE GENOMIC DNA]</scope>
    <source>
        <strain evidence="6 7">DSM 29853</strain>
    </source>
</reference>
<dbReference type="InterPro" id="IPR037919">
    <property type="entry name" value="OGT"/>
</dbReference>
<organism evidence="6 7">
    <name type="scientific">Gellertiella hungarica</name>
    <dbReference type="NCBI Taxonomy" id="1572859"/>
    <lineage>
        <taxon>Bacteria</taxon>
        <taxon>Pseudomonadati</taxon>
        <taxon>Pseudomonadota</taxon>
        <taxon>Alphaproteobacteria</taxon>
        <taxon>Hyphomicrobiales</taxon>
        <taxon>Rhizobiaceae</taxon>
        <taxon>Gellertiella</taxon>
    </lineage>
</organism>
<comment type="caution">
    <text evidence="6">The sequence shown here is derived from an EMBL/GenBank/DDBJ whole genome shotgun (WGS) entry which is preliminary data.</text>
</comment>
<evidence type="ECO:0000256" key="4">
    <source>
        <dbReference type="ARBA" id="ARBA00022803"/>
    </source>
</evidence>
<dbReference type="GO" id="GO:0006493">
    <property type="term" value="P:protein O-linked glycosylation"/>
    <property type="evidence" value="ECO:0007669"/>
    <property type="project" value="InterPro"/>
</dbReference>
<dbReference type="GO" id="GO:0097363">
    <property type="term" value="F:protein O-acetylglucosaminyltransferase activity"/>
    <property type="evidence" value="ECO:0007669"/>
    <property type="project" value="TreeGrafter"/>
</dbReference>
<name>A0A7W6J900_9HYPH</name>
<gene>
    <name evidence="6" type="ORF">GGR23_004216</name>
</gene>
<evidence type="ECO:0000256" key="2">
    <source>
        <dbReference type="ARBA" id="ARBA00022679"/>
    </source>
</evidence>
<dbReference type="RefSeq" id="WP_183368260.1">
    <property type="nucleotide sequence ID" value="NZ_JACIEZ010000013.1"/>
</dbReference>
<feature type="domain" description="O-GlcNAc transferase C-terminal" evidence="5">
    <location>
        <begin position="418"/>
        <end position="601"/>
    </location>
</feature>
<sequence length="634" mass="69967">MTVDARIQEARARLETRRYGEALAVLQPIITPDSSEEVLALVGEALAGMGHKADAAEFFESAAALSQSAAYDHARRAAELHLAAGNDDKAQLIALRLLQQRPEDPALAFMLITIFEKTGELQLVDALKHRLVESEVPEHLQMAARLLASDPYSPSNAVVYRKLRALFPNDPYIRFTHLGFARERCEFEVVEKEEAAIRAELARGNTAILQFEEPHAALIWLEDEALLRKAANTGALPLYTEESRRRRRAMPHRWGERIRIGYVSSDLWDDHATMRLLGDVLRHHDRNRFEITLFCATPEKYRSFDGGGRSGWGKIVSIREMDDAAAEAAIRARGIDILVDLKGHTGNHRCGIFNRQAAPVQVAWLGFPGSAAGVDCDYVIGDRFTLPDGSAPHFHELFCRLPESYQPNDPSARQRPAAVSRAALGLPEDVFLFASFNGTKKLTPGTLDIWAEVLKEAPEAHLWIMAHGQTVKPAFARRGIDPARIHPASKCAYADHIARVQAADLALDTFPCNGHTTTSDMLWAGLPVVTMKGQTFAGRVSESLLHAIGLPELVAEGREGFVALASAIARSPGTSDALKARLEENRFRAPLFDSERFCRHLEAAFRTMADRARAGEPPAAFDVPALPPRAGTFR</sequence>
<accession>A0A7W6J900</accession>
<dbReference type="PANTHER" id="PTHR44366">
    <property type="entry name" value="UDP-N-ACETYLGLUCOSAMINE--PEPTIDE N-ACETYLGLUCOSAMINYLTRANSFERASE 110 KDA SUBUNIT"/>
    <property type="match status" value="1"/>
</dbReference>
<keyword evidence="2 6" id="KW-0808">Transferase</keyword>
<keyword evidence="7" id="KW-1185">Reference proteome</keyword>
<dbReference type="Gene3D" id="3.40.50.11380">
    <property type="match status" value="1"/>
</dbReference>
<keyword evidence="4" id="KW-0802">TPR repeat</keyword>
<proteinExistence type="predicted"/>
<comment type="pathway">
    <text evidence="1">Protein modification; protein glycosylation.</text>
</comment>
<evidence type="ECO:0000256" key="3">
    <source>
        <dbReference type="ARBA" id="ARBA00022737"/>
    </source>
</evidence>
<dbReference type="Gene3D" id="3.40.50.2000">
    <property type="entry name" value="Glycogen Phosphorylase B"/>
    <property type="match status" value="1"/>
</dbReference>
<evidence type="ECO:0000313" key="7">
    <source>
        <dbReference type="Proteomes" id="UP000528286"/>
    </source>
</evidence>
<dbReference type="SUPFAM" id="SSF48452">
    <property type="entry name" value="TPR-like"/>
    <property type="match status" value="1"/>
</dbReference>
<evidence type="ECO:0000259" key="5">
    <source>
        <dbReference type="Pfam" id="PF13844"/>
    </source>
</evidence>
<feature type="domain" description="O-GlcNAc transferase C-terminal" evidence="5">
    <location>
        <begin position="254"/>
        <end position="405"/>
    </location>
</feature>
<dbReference type="InterPro" id="IPR011990">
    <property type="entry name" value="TPR-like_helical_dom_sf"/>
</dbReference>
<dbReference type="Gene3D" id="1.25.40.10">
    <property type="entry name" value="Tetratricopeptide repeat domain"/>
    <property type="match status" value="1"/>
</dbReference>
<protein>
    <submittedName>
        <fullName evidence="6">Putative O-linked N-acetylglucosamine transferase (SPINDLY family)</fullName>
    </submittedName>
</protein>
<evidence type="ECO:0000313" key="6">
    <source>
        <dbReference type="EMBL" id="MBB4066989.1"/>
    </source>
</evidence>
<dbReference type="InterPro" id="IPR029489">
    <property type="entry name" value="OGT/SEC/SPY_C"/>
</dbReference>
<dbReference type="EMBL" id="JACIEZ010000013">
    <property type="protein sequence ID" value="MBB4066989.1"/>
    <property type="molecule type" value="Genomic_DNA"/>
</dbReference>
<evidence type="ECO:0000256" key="1">
    <source>
        <dbReference type="ARBA" id="ARBA00004922"/>
    </source>
</evidence>
<dbReference type="Proteomes" id="UP000528286">
    <property type="component" value="Unassembled WGS sequence"/>
</dbReference>
<dbReference type="PANTHER" id="PTHR44366:SF1">
    <property type="entry name" value="UDP-N-ACETYLGLUCOSAMINE--PEPTIDE N-ACETYLGLUCOSAMINYLTRANSFERASE 110 KDA SUBUNIT"/>
    <property type="match status" value="1"/>
</dbReference>